<dbReference type="RefSeq" id="WP_203379876.1">
    <property type="nucleotide sequence ID" value="NZ_JAENHP010000012.1"/>
</dbReference>
<dbReference type="InterPro" id="IPR050879">
    <property type="entry name" value="Acyltransferase_3"/>
</dbReference>
<organism evidence="4 5">
    <name type="scientific">Paractinoplanes ovalisporus</name>
    <dbReference type="NCBI Taxonomy" id="2810368"/>
    <lineage>
        <taxon>Bacteria</taxon>
        <taxon>Bacillati</taxon>
        <taxon>Actinomycetota</taxon>
        <taxon>Actinomycetes</taxon>
        <taxon>Micromonosporales</taxon>
        <taxon>Micromonosporaceae</taxon>
        <taxon>Paractinoplanes</taxon>
    </lineage>
</organism>
<comment type="caution">
    <text evidence="4">The sequence shown here is derived from an EMBL/GenBank/DDBJ whole genome shotgun (WGS) entry which is preliminary data.</text>
</comment>
<keyword evidence="5" id="KW-1185">Reference proteome</keyword>
<reference evidence="4 5" key="1">
    <citation type="submission" date="2021-01" db="EMBL/GenBank/DDBJ databases">
        <title>Actinoplanes sp. nov. LDG1-06 isolated from lichen.</title>
        <authorList>
            <person name="Saeng-In P."/>
            <person name="Phongsopitanun W."/>
            <person name="Kanchanasin P."/>
            <person name="Yuki M."/>
            <person name="Kudo T."/>
            <person name="Ohkuma M."/>
            <person name="Tanasupawat S."/>
        </authorList>
    </citation>
    <scope>NUCLEOTIDE SEQUENCE [LARGE SCALE GENOMIC DNA]</scope>
    <source>
        <strain evidence="4 5">LDG1-06</strain>
    </source>
</reference>
<feature type="transmembrane region" description="Helical" evidence="2">
    <location>
        <begin position="346"/>
        <end position="371"/>
    </location>
</feature>
<gene>
    <name evidence="4" type="ORF">JIG36_30755</name>
</gene>
<accession>A0ABS2AJB6</accession>
<feature type="transmembrane region" description="Helical" evidence="2">
    <location>
        <begin position="82"/>
        <end position="101"/>
    </location>
</feature>
<evidence type="ECO:0000313" key="4">
    <source>
        <dbReference type="EMBL" id="MBM2619901.1"/>
    </source>
</evidence>
<keyword evidence="2" id="KW-1133">Transmembrane helix</keyword>
<dbReference type="PANTHER" id="PTHR23028:SF53">
    <property type="entry name" value="ACYL_TRANSF_3 DOMAIN-CONTAINING PROTEIN"/>
    <property type="match status" value="1"/>
</dbReference>
<feature type="region of interest" description="Disordered" evidence="1">
    <location>
        <begin position="389"/>
        <end position="415"/>
    </location>
</feature>
<keyword evidence="4" id="KW-0808">Transferase</keyword>
<evidence type="ECO:0000313" key="5">
    <source>
        <dbReference type="Proteomes" id="UP000632138"/>
    </source>
</evidence>
<feature type="transmembrane region" description="Helical" evidence="2">
    <location>
        <begin position="264"/>
        <end position="281"/>
    </location>
</feature>
<dbReference type="Pfam" id="PF01757">
    <property type="entry name" value="Acyl_transf_3"/>
    <property type="match status" value="1"/>
</dbReference>
<sequence>MKRLDWLDALRGLAALTVVLFHLSPQVIGNEAHLAVMRHIDLGKTAVLLFFLVSGYVIPMSLERHGDLRRFWVGRLFRVYPAYLVTIALFALLAAAGLLHWPASLRAETGAGLLAHVTMMPDLVGVRGVVRVFWTLTYEMVFYLVAAGLFAWRWHRHSAWFAVALALTAWLSLPDALLGNTPGGRRVLAAVLALGMLLILTLVLLGRDKPAGALGIGFVLVPALNGHPTAAGTVKSSSQALLLLAVMFAGTVIYRWQHGQSGRVASLTALTVVAVSLVGAQWTQRNWLANTCAVATIFLIAYVLRHRPMPRALTGLGRISYSLYLLHVVVLFLLPRIIPDGGTRPAPIALLTGLAYLIAVLGLAALTYRIVEQPGQELGRRLMHKIDTYRAPRPNPATQRAATRTRRDENTRESV</sequence>
<protein>
    <submittedName>
        <fullName evidence="4">Acyltransferase</fullName>
    </submittedName>
</protein>
<feature type="transmembrane region" description="Helical" evidence="2">
    <location>
        <begin position="287"/>
        <end position="304"/>
    </location>
</feature>
<feature type="domain" description="Acyltransferase 3" evidence="3">
    <location>
        <begin position="5"/>
        <end position="368"/>
    </location>
</feature>
<feature type="transmembrane region" description="Helical" evidence="2">
    <location>
        <begin position="316"/>
        <end position="334"/>
    </location>
</feature>
<evidence type="ECO:0000256" key="2">
    <source>
        <dbReference type="SAM" id="Phobius"/>
    </source>
</evidence>
<feature type="transmembrane region" description="Helical" evidence="2">
    <location>
        <begin position="187"/>
        <end position="206"/>
    </location>
</feature>
<feature type="compositionally biased region" description="Basic and acidic residues" evidence="1">
    <location>
        <begin position="405"/>
        <end position="415"/>
    </location>
</feature>
<evidence type="ECO:0000259" key="3">
    <source>
        <dbReference type="Pfam" id="PF01757"/>
    </source>
</evidence>
<keyword evidence="4" id="KW-0012">Acyltransferase</keyword>
<dbReference type="InterPro" id="IPR002656">
    <property type="entry name" value="Acyl_transf_3_dom"/>
</dbReference>
<keyword evidence="2" id="KW-0812">Transmembrane</keyword>
<feature type="transmembrane region" description="Helical" evidence="2">
    <location>
        <begin position="45"/>
        <end position="62"/>
    </location>
</feature>
<dbReference type="PANTHER" id="PTHR23028">
    <property type="entry name" value="ACETYLTRANSFERASE"/>
    <property type="match status" value="1"/>
</dbReference>
<feature type="transmembrane region" description="Helical" evidence="2">
    <location>
        <begin position="159"/>
        <end position="181"/>
    </location>
</feature>
<proteinExistence type="predicted"/>
<dbReference type="EMBL" id="JAENHP010000012">
    <property type="protein sequence ID" value="MBM2619901.1"/>
    <property type="molecule type" value="Genomic_DNA"/>
</dbReference>
<feature type="transmembrane region" description="Helical" evidence="2">
    <location>
        <begin position="132"/>
        <end position="152"/>
    </location>
</feature>
<name>A0ABS2AJB6_9ACTN</name>
<dbReference type="GO" id="GO:0016746">
    <property type="term" value="F:acyltransferase activity"/>
    <property type="evidence" value="ECO:0007669"/>
    <property type="project" value="UniProtKB-KW"/>
</dbReference>
<dbReference type="Proteomes" id="UP000632138">
    <property type="component" value="Unassembled WGS sequence"/>
</dbReference>
<feature type="transmembrane region" description="Helical" evidence="2">
    <location>
        <begin position="240"/>
        <end position="257"/>
    </location>
</feature>
<keyword evidence="2" id="KW-0472">Membrane</keyword>
<feature type="transmembrane region" description="Helical" evidence="2">
    <location>
        <begin position="213"/>
        <end position="234"/>
    </location>
</feature>
<evidence type="ECO:0000256" key="1">
    <source>
        <dbReference type="SAM" id="MobiDB-lite"/>
    </source>
</evidence>